<reference evidence="2 3" key="1">
    <citation type="submission" date="2016-07" db="EMBL/GenBank/DDBJ databases">
        <title>Draft genome of the white-rot fungus Obba rivulosa 3A-2.</title>
        <authorList>
            <consortium name="DOE Joint Genome Institute"/>
            <person name="Miettinen O."/>
            <person name="Riley R."/>
            <person name="Acob R."/>
            <person name="Barry K."/>
            <person name="Cullen D."/>
            <person name="De Vries R."/>
            <person name="Hainaut M."/>
            <person name="Hatakka A."/>
            <person name="Henrissat B."/>
            <person name="Hilden K."/>
            <person name="Kuo R."/>
            <person name="Labutti K."/>
            <person name="Lipzen A."/>
            <person name="Makela M.R."/>
            <person name="Sandor L."/>
            <person name="Spatafora J.W."/>
            <person name="Grigoriev I.V."/>
            <person name="Hibbett D.S."/>
        </authorList>
    </citation>
    <scope>NUCLEOTIDE SEQUENCE [LARGE SCALE GENOMIC DNA]</scope>
    <source>
        <strain evidence="2 3">3A-2</strain>
    </source>
</reference>
<evidence type="ECO:0000313" key="3">
    <source>
        <dbReference type="Proteomes" id="UP000250043"/>
    </source>
</evidence>
<proteinExistence type="predicted"/>
<gene>
    <name evidence="2" type="ORF">OBBRIDRAFT_547800</name>
</gene>
<evidence type="ECO:0000256" key="1">
    <source>
        <dbReference type="SAM" id="MobiDB-lite"/>
    </source>
</evidence>
<dbReference type="Proteomes" id="UP000250043">
    <property type="component" value="Unassembled WGS sequence"/>
</dbReference>
<organism evidence="2 3">
    <name type="scientific">Obba rivulosa</name>
    <dbReference type="NCBI Taxonomy" id="1052685"/>
    <lineage>
        <taxon>Eukaryota</taxon>
        <taxon>Fungi</taxon>
        <taxon>Dikarya</taxon>
        <taxon>Basidiomycota</taxon>
        <taxon>Agaricomycotina</taxon>
        <taxon>Agaricomycetes</taxon>
        <taxon>Polyporales</taxon>
        <taxon>Gelatoporiaceae</taxon>
        <taxon>Obba</taxon>
    </lineage>
</organism>
<feature type="compositionally biased region" description="Low complexity" evidence="1">
    <location>
        <begin position="108"/>
        <end position="121"/>
    </location>
</feature>
<feature type="region of interest" description="Disordered" evidence="1">
    <location>
        <begin position="100"/>
        <end position="131"/>
    </location>
</feature>
<accession>A0A8E2DDD1</accession>
<protein>
    <submittedName>
        <fullName evidence="2">Uncharacterized protein</fullName>
    </submittedName>
</protein>
<name>A0A8E2DDD1_9APHY</name>
<evidence type="ECO:0000313" key="2">
    <source>
        <dbReference type="EMBL" id="OCH83605.1"/>
    </source>
</evidence>
<dbReference type="AlphaFoldDB" id="A0A8E2DDD1"/>
<sequence>MCAHANERGVQPLRTSTGLLQLSAVPPSCRSYDPGRTRRSHAASCSRRIGMAPDTRPCISYYRTWTRTRPTLHSGSRLGKESSSMYVAIFVSCTDDFDTEVSGRPPRTTSMTTMSHSSVHMRASTTAPRSQHPLVRWINTPAPTHAPRTTDVSYDRLAGAAHLACYASTVLHSSPSPAWHSRALSRRSPPPNLAMSLQTVIWQVDPCGYCARLARRRTTDVQCNRLVGTGHLACNAITALAAVCVSPRPTLCPSPRCSLHA</sequence>
<keyword evidence="3" id="KW-1185">Reference proteome</keyword>
<dbReference type="EMBL" id="KV722940">
    <property type="protein sequence ID" value="OCH83605.1"/>
    <property type="molecule type" value="Genomic_DNA"/>
</dbReference>